<reference evidence="1" key="1">
    <citation type="journal article" date="2014" name="Int. J. Syst. Evol. Microbiol.">
        <title>Complete genome of a new Firmicutes species belonging to the dominant human colonic microbiota ('Ruminococcus bicirculans') reveals two chromosomes and a selective capacity to utilize plant glucans.</title>
        <authorList>
            <consortium name="NISC Comparative Sequencing Program"/>
            <person name="Wegmann U."/>
            <person name="Louis P."/>
            <person name="Goesmann A."/>
            <person name="Henrissat B."/>
            <person name="Duncan S.H."/>
            <person name="Flint H.J."/>
        </authorList>
    </citation>
    <scope>NUCLEOTIDE SEQUENCE</scope>
    <source>
        <strain evidence="1">NBRC 107710</strain>
    </source>
</reference>
<dbReference type="EMBL" id="JACIDN010000006">
    <property type="protein sequence ID" value="MBB3903932.1"/>
    <property type="molecule type" value="Genomic_DNA"/>
</dbReference>
<keyword evidence="4" id="KW-1185">Reference proteome</keyword>
<evidence type="ECO:0000313" key="4">
    <source>
        <dbReference type="Proteomes" id="UP001156881"/>
    </source>
</evidence>
<dbReference type="Proteomes" id="UP000517759">
    <property type="component" value="Unassembled WGS sequence"/>
</dbReference>
<reference evidence="2 3" key="3">
    <citation type="submission" date="2020-08" db="EMBL/GenBank/DDBJ databases">
        <title>Genomic Encyclopedia of Type Strains, Phase IV (KMG-IV): sequencing the most valuable type-strain genomes for metagenomic binning, comparative biology and taxonomic classification.</title>
        <authorList>
            <person name="Goeker M."/>
        </authorList>
    </citation>
    <scope>NUCLEOTIDE SEQUENCE [LARGE SCALE GENOMIC DNA]</scope>
    <source>
        <strain evidence="2 3">DSM 24105</strain>
    </source>
</reference>
<proteinExistence type="predicted"/>
<organism evidence="2 3">
    <name type="scientific">Methylobacterium brachythecii</name>
    <dbReference type="NCBI Taxonomy" id="1176177"/>
    <lineage>
        <taxon>Bacteria</taxon>
        <taxon>Pseudomonadati</taxon>
        <taxon>Pseudomonadota</taxon>
        <taxon>Alphaproteobacteria</taxon>
        <taxon>Hyphomicrobiales</taxon>
        <taxon>Methylobacteriaceae</taxon>
        <taxon>Methylobacterium</taxon>
    </lineage>
</organism>
<sequence length="421" mass="46612">MSGSSTASSVPSPEAFGREVLGPILAEFSLRLWFSLRFFPNPEEATLLFCARGGLRLRHVYESFLARTGLTSPVVAESLMVSRLVAARTCAPDPGDALLSELGREFEGRPMAEVALALTQRPDRTLSSDWDARFEPQLFAALLMAPDPAAVAVRQAIAGQDALFRRHLQARTGGRKTVILCDTGLYGSTVRLLRDGIPDRSWFCLQFARSNYKRLATPHFDCTRGLSIESDSYKPWEMRTSGLRFWQLIEAVLEPDLPSVRTFAASSPSEEPRSNLQVEGWENRIADDVRGLFSGVLACIETLDEASLTRIEDDAALAWRRFRRAVIWPGRDDLAMLSLADRSRDFGRTETVTQFASGVASGRAGRIRDSLWREGAVMRMYPRLGRVGLLAIELAQTGRALRSAYNGWRGIEAGRLAGARA</sequence>
<comment type="caution">
    <text evidence="2">The sequence shown here is derived from an EMBL/GenBank/DDBJ whole genome shotgun (WGS) entry which is preliminary data.</text>
</comment>
<accession>A0A7W6AQD2</accession>
<name>A0A7W6AQD2_9HYPH</name>
<protein>
    <submittedName>
        <fullName evidence="2">Uncharacterized protein</fullName>
    </submittedName>
</protein>
<dbReference type="RefSeq" id="WP_183507329.1">
    <property type="nucleotide sequence ID" value="NZ_BSPG01000002.1"/>
</dbReference>
<evidence type="ECO:0000313" key="3">
    <source>
        <dbReference type="Proteomes" id="UP000517759"/>
    </source>
</evidence>
<reference evidence="1" key="4">
    <citation type="submission" date="2023-01" db="EMBL/GenBank/DDBJ databases">
        <title>Draft genome sequence of Methylobacterium brachythecii strain NBRC 107710.</title>
        <authorList>
            <person name="Sun Q."/>
            <person name="Mori K."/>
        </authorList>
    </citation>
    <scope>NUCLEOTIDE SEQUENCE</scope>
    <source>
        <strain evidence="1">NBRC 107710</strain>
    </source>
</reference>
<reference evidence="4" key="2">
    <citation type="journal article" date="2019" name="Int. J. Syst. Evol. Microbiol.">
        <title>The Global Catalogue of Microorganisms (GCM) 10K type strain sequencing project: providing services to taxonomists for standard genome sequencing and annotation.</title>
        <authorList>
            <consortium name="The Broad Institute Genomics Platform"/>
            <consortium name="The Broad Institute Genome Sequencing Center for Infectious Disease"/>
            <person name="Wu L."/>
            <person name="Ma J."/>
        </authorList>
    </citation>
    <scope>NUCLEOTIDE SEQUENCE [LARGE SCALE GENOMIC DNA]</scope>
    <source>
        <strain evidence="4">NBRC 107710</strain>
    </source>
</reference>
<dbReference type="EMBL" id="BSPG01000002">
    <property type="protein sequence ID" value="GLS42679.1"/>
    <property type="molecule type" value="Genomic_DNA"/>
</dbReference>
<dbReference type="Proteomes" id="UP001156881">
    <property type="component" value="Unassembled WGS sequence"/>
</dbReference>
<gene>
    <name evidence="1" type="ORF">GCM10007884_06640</name>
    <name evidence="2" type="ORF">GGR33_003446</name>
</gene>
<dbReference type="AlphaFoldDB" id="A0A7W6AQD2"/>
<evidence type="ECO:0000313" key="2">
    <source>
        <dbReference type="EMBL" id="MBB3903932.1"/>
    </source>
</evidence>
<evidence type="ECO:0000313" key="1">
    <source>
        <dbReference type="EMBL" id="GLS42679.1"/>
    </source>
</evidence>